<sequence>MSSANEEPRIRTKPVDDSSDDEDYLKAEDEFSDEVAGRFRARVEEYSKLASFPSAPLYQIGEVVYLSVTGQSQPSGPYVVVSIGAAGEYQIKRKDNNQPHPQPVPESALVVPIP</sequence>
<name>A0AA39YD96_9PEZI</name>
<reference evidence="2" key="1">
    <citation type="submission" date="2023-06" db="EMBL/GenBank/DDBJ databases">
        <title>Multi-omics analyses reveal the molecular pathogenesis toolkit of Lasiodiplodia hormozganensis, a cross-kingdom pathogen.</title>
        <authorList>
            <person name="Felix C."/>
            <person name="Meneses R."/>
            <person name="Goncalves M.F.M."/>
            <person name="Tilleman L."/>
            <person name="Duarte A.S."/>
            <person name="Jorrin-Novo J.V."/>
            <person name="Van De Peer Y."/>
            <person name="Deforce D."/>
            <person name="Van Nieuwerburgh F."/>
            <person name="Esteves A.C."/>
            <person name="Alves A."/>
        </authorList>
    </citation>
    <scope>NUCLEOTIDE SEQUENCE</scope>
    <source>
        <strain evidence="2">CBS 339.90</strain>
    </source>
</reference>
<comment type="caution">
    <text evidence="2">The sequence shown here is derived from an EMBL/GenBank/DDBJ whole genome shotgun (WGS) entry which is preliminary data.</text>
</comment>
<organism evidence="2 3">
    <name type="scientific">Lasiodiplodia hormozganensis</name>
    <dbReference type="NCBI Taxonomy" id="869390"/>
    <lineage>
        <taxon>Eukaryota</taxon>
        <taxon>Fungi</taxon>
        <taxon>Dikarya</taxon>
        <taxon>Ascomycota</taxon>
        <taxon>Pezizomycotina</taxon>
        <taxon>Dothideomycetes</taxon>
        <taxon>Dothideomycetes incertae sedis</taxon>
        <taxon>Botryosphaeriales</taxon>
        <taxon>Botryosphaeriaceae</taxon>
        <taxon>Lasiodiplodia</taxon>
    </lineage>
</organism>
<protein>
    <submittedName>
        <fullName evidence="2">Uncharacterized protein</fullName>
    </submittedName>
</protein>
<dbReference type="EMBL" id="JAUJDW010000035">
    <property type="protein sequence ID" value="KAK0650534.1"/>
    <property type="molecule type" value="Genomic_DNA"/>
</dbReference>
<dbReference type="Proteomes" id="UP001175001">
    <property type="component" value="Unassembled WGS sequence"/>
</dbReference>
<feature type="region of interest" description="Disordered" evidence="1">
    <location>
        <begin position="1"/>
        <end position="31"/>
    </location>
</feature>
<evidence type="ECO:0000313" key="3">
    <source>
        <dbReference type="Proteomes" id="UP001175001"/>
    </source>
</evidence>
<keyword evidence="3" id="KW-1185">Reference proteome</keyword>
<accession>A0AA39YD96</accession>
<gene>
    <name evidence="2" type="ORF">DIS24_g6761</name>
</gene>
<evidence type="ECO:0000313" key="2">
    <source>
        <dbReference type="EMBL" id="KAK0650534.1"/>
    </source>
</evidence>
<proteinExistence type="predicted"/>
<evidence type="ECO:0000256" key="1">
    <source>
        <dbReference type="SAM" id="MobiDB-lite"/>
    </source>
</evidence>
<feature type="compositionally biased region" description="Basic and acidic residues" evidence="1">
    <location>
        <begin position="1"/>
        <end position="16"/>
    </location>
</feature>
<feature type="region of interest" description="Disordered" evidence="1">
    <location>
        <begin position="93"/>
        <end position="114"/>
    </location>
</feature>
<dbReference type="AlphaFoldDB" id="A0AA39YD96"/>